<evidence type="ECO:0000313" key="1">
    <source>
        <dbReference type="EMBL" id="MBB3204756.1"/>
    </source>
</evidence>
<dbReference type="RefSeq" id="WP_221224840.1">
    <property type="nucleotide sequence ID" value="NZ_JACHXU010000002.1"/>
</dbReference>
<proteinExistence type="predicted"/>
<evidence type="ECO:0000313" key="2">
    <source>
        <dbReference type="Proteomes" id="UP000536179"/>
    </source>
</evidence>
<dbReference type="Proteomes" id="UP000536179">
    <property type="component" value="Unassembled WGS sequence"/>
</dbReference>
<reference evidence="1 2" key="1">
    <citation type="submission" date="2020-08" db="EMBL/GenBank/DDBJ databases">
        <title>Genomic Encyclopedia of Type Strains, Phase III (KMG-III): the genomes of soil and plant-associated and newly described type strains.</title>
        <authorList>
            <person name="Whitman W."/>
        </authorList>
    </citation>
    <scope>NUCLEOTIDE SEQUENCE [LARGE SCALE GENOMIC DNA]</scope>
    <source>
        <strain evidence="1 2">CECT 8075</strain>
    </source>
</reference>
<dbReference type="AlphaFoldDB" id="A0A7W5H4E8"/>
<protein>
    <submittedName>
        <fullName evidence="1">Uncharacterized protein</fullName>
    </submittedName>
</protein>
<sequence>MIYFICWAVFLVGIILSVIIAHVMENRGNKPAAAPIADDGVAFDEEMPVDEDGGVIEDPQAFEEVVEFEAGEPADDFAAFEEEFK</sequence>
<keyword evidence="2" id="KW-1185">Reference proteome</keyword>
<name>A0A7W5H4E8_9BACT</name>
<dbReference type="EMBL" id="JACHXU010000002">
    <property type="protein sequence ID" value="MBB3204756.1"/>
    <property type="molecule type" value="Genomic_DNA"/>
</dbReference>
<gene>
    <name evidence="1" type="ORF">FHS27_000523</name>
</gene>
<comment type="caution">
    <text evidence="1">The sequence shown here is derived from an EMBL/GenBank/DDBJ whole genome shotgun (WGS) entry which is preliminary data.</text>
</comment>
<accession>A0A7W5H4E8</accession>
<organism evidence="1 2">
    <name type="scientific">Aporhodopirellula rubra</name>
    <dbReference type="NCBI Taxonomy" id="980271"/>
    <lineage>
        <taxon>Bacteria</taxon>
        <taxon>Pseudomonadati</taxon>
        <taxon>Planctomycetota</taxon>
        <taxon>Planctomycetia</taxon>
        <taxon>Pirellulales</taxon>
        <taxon>Pirellulaceae</taxon>
        <taxon>Aporhodopirellula</taxon>
    </lineage>
</organism>